<proteinExistence type="inferred from homology"/>
<evidence type="ECO:0000256" key="11">
    <source>
        <dbReference type="SAM" id="MobiDB-lite"/>
    </source>
</evidence>
<dbReference type="NCBIfam" id="TIGR02397">
    <property type="entry name" value="dnaX_nterm"/>
    <property type="match status" value="1"/>
</dbReference>
<feature type="region of interest" description="Disordered" evidence="11">
    <location>
        <begin position="146"/>
        <end position="186"/>
    </location>
</feature>
<dbReference type="InterPro" id="IPR054506">
    <property type="entry name" value="DnaA_N-like_STI"/>
</dbReference>
<dbReference type="Pfam" id="PF13177">
    <property type="entry name" value="DNA_pol3_delta2"/>
    <property type="match status" value="1"/>
</dbReference>
<evidence type="ECO:0000256" key="3">
    <source>
        <dbReference type="ARBA" id="ARBA00006360"/>
    </source>
</evidence>
<feature type="region of interest" description="Disordered" evidence="11">
    <location>
        <begin position="723"/>
        <end position="748"/>
    </location>
</feature>
<reference evidence="13 14" key="1">
    <citation type="submission" date="2021-05" db="EMBL/GenBank/DDBJ databases">
        <title>Genome Assembly of Synthetic Allotetraploid Brassica napus Reveals Homoeologous Exchanges between Subgenomes.</title>
        <authorList>
            <person name="Davis J.T."/>
        </authorList>
    </citation>
    <scope>NUCLEOTIDE SEQUENCE [LARGE SCALE GENOMIC DNA]</scope>
    <source>
        <strain evidence="14">cv. Da-Ae</strain>
        <tissue evidence="13">Seedling</tissue>
    </source>
</reference>
<dbReference type="InterPro" id="IPR003891">
    <property type="entry name" value="Initiation_fac_eIF4g_MI"/>
</dbReference>
<keyword evidence="5" id="KW-0677">Repeat</keyword>
<comment type="similarity">
    <text evidence="2">Belongs to the PDCD4 family.</text>
</comment>
<keyword evidence="14" id="KW-1185">Reference proteome</keyword>
<evidence type="ECO:0000256" key="9">
    <source>
        <dbReference type="ARBA" id="ARBA00023054"/>
    </source>
</evidence>
<feature type="domain" description="MI" evidence="12">
    <location>
        <begin position="1249"/>
        <end position="1369"/>
    </location>
</feature>
<dbReference type="PANTHER" id="PTHR12626">
    <property type="entry name" value="PROGRAMMED CELL DEATH 4"/>
    <property type="match status" value="1"/>
</dbReference>
<dbReference type="Gene3D" id="1.20.272.10">
    <property type="match status" value="1"/>
</dbReference>
<dbReference type="InterPro" id="IPR039778">
    <property type="entry name" value="PDCD4"/>
</dbReference>
<keyword evidence="9" id="KW-0175">Coiled coil</keyword>
<evidence type="ECO:0000256" key="1">
    <source>
        <dbReference type="ARBA" id="ARBA00004496"/>
    </source>
</evidence>
<protein>
    <recommendedName>
        <fullName evidence="12">MI domain-containing protein</fullName>
    </recommendedName>
</protein>
<dbReference type="InterPro" id="IPR045085">
    <property type="entry name" value="HLD_clamp_pol_III_gamma_tau"/>
</dbReference>
<dbReference type="EMBL" id="JAGKQM010000001">
    <property type="protein sequence ID" value="KAH0941816.1"/>
    <property type="molecule type" value="Genomic_DNA"/>
</dbReference>
<dbReference type="Gene3D" id="1.25.40.180">
    <property type="match status" value="3"/>
</dbReference>
<dbReference type="Gene3D" id="1.10.8.60">
    <property type="match status" value="1"/>
</dbReference>
<dbReference type="SMART" id="SM00544">
    <property type="entry name" value="MA3"/>
    <property type="match status" value="3"/>
</dbReference>
<dbReference type="Pfam" id="PF02847">
    <property type="entry name" value="MA3"/>
    <property type="match status" value="3"/>
</dbReference>
<comment type="caution">
    <text evidence="13">The sequence shown here is derived from an EMBL/GenBank/DDBJ whole genome shotgun (WGS) entry which is preliminary data.</text>
</comment>
<evidence type="ECO:0000313" key="13">
    <source>
        <dbReference type="EMBL" id="KAH0941816.1"/>
    </source>
</evidence>
<dbReference type="SUPFAM" id="SSF48019">
    <property type="entry name" value="post-AAA+ oligomerization domain-like"/>
    <property type="match status" value="1"/>
</dbReference>
<dbReference type="CDD" id="cd18137">
    <property type="entry name" value="HLD_clamp_pol_III_gamma_tau"/>
    <property type="match status" value="1"/>
</dbReference>
<dbReference type="SUPFAM" id="SSF52540">
    <property type="entry name" value="P-loop containing nucleoside triphosphate hydrolases"/>
    <property type="match status" value="1"/>
</dbReference>
<evidence type="ECO:0000256" key="2">
    <source>
        <dbReference type="ARBA" id="ARBA00005497"/>
    </source>
</evidence>
<keyword evidence="4" id="KW-0963">Cytoplasm</keyword>
<gene>
    <name evidence="13" type="ORF">HID58_001453</name>
</gene>
<dbReference type="InterPro" id="IPR008921">
    <property type="entry name" value="DNA_pol3_clamp-load_cplx_C"/>
</dbReference>
<organism evidence="13 14">
    <name type="scientific">Brassica napus</name>
    <name type="common">Rape</name>
    <dbReference type="NCBI Taxonomy" id="3708"/>
    <lineage>
        <taxon>Eukaryota</taxon>
        <taxon>Viridiplantae</taxon>
        <taxon>Streptophyta</taxon>
        <taxon>Embryophyta</taxon>
        <taxon>Tracheophyta</taxon>
        <taxon>Spermatophyta</taxon>
        <taxon>Magnoliopsida</taxon>
        <taxon>eudicotyledons</taxon>
        <taxon>Gunneridae</taxon>
        <taxon>Pentapetalae</taxon>
        <taxon>rosids</taxon>
        <taxon>malvids</taxon>
        <taxon>Brassicales</taxon>
        <taxon>Brassicaceae</taxon>
        <taxon>Brassiceae</taxon>
        <taxon>Brassica</taxon>
    </lineage>
</organism>
<feature type="domain" description="MI" evidence="12">
    <location>
        <begin position="1086"/>
        <end position="1207"/>
    </location>
</feature>
<dbReference type="Proteomes" id="UP000824890">
    <property type="component" value="Unassembled WGS sequence"/>
</dbReference>
<evidence type="ECO:0000256" key="4">
    <source>
        <dbReference type="ARBA" id="ARBA00022490"/>
    </source>
</evidence>
<dbReference type="PROSITE" id="PS51366">
    <property type="entry name" value="MI"/>
    <property type="match status" value="3"/>
</dbReference>
<evidence type="ECO:0000256" key="5">
    <source>
        <dbReference type="ARBA" id="ARBA00022737"/>
    </source>
</evidence>
<accession>A0ABQ8EJP4</accession>
<comment type="similarity">
    <text evidence="3">Belongs to the DnaX/STICHEL family.</text>
</comment>
<keyword evidence="6" id="KW-0547">Nucleotide-binding</keyword>
<keyword evidence="10" id="KW-0539">Nucleus</keyword>
<evidence type="ECO:0000256" key="6">
    <source>
        <dbReference type="ARBA" id="ARBA00022741"/>
    </source>
</evidence>
<feature type="domain" description="MI" evidence="12">
    <location>
        <begin position="908"/>
        <end position="1029"/>
    </location>
</feature>
<feature type="region of interest" description="Disordered" evidence="11">
    <location>
        <begin position="830"/>
        <end position="862"/>
    </location>
</feature>
<dbReference type="Pfam" id="PF22608">
    <property type="entry name" value="DNAX_ATPase_lid"/>
    <property type="match status" value="1"/>
</dbReference>
<dbReference type="SUPFAM" id="SSF48371">
    <property type="entry name" value="ARM repeat"/>
    <property type="match status" value="3"/>
</dbReference>
<dbReference type="Gene3D" id="3.40.50.300">
    <property type="entry name" value="P-loop containing nucleotide triphosphate hydrolases"/>
    <property type="match status" value="1"/>
</dbReference>
<comment type="subcellular location">
    <subcellularLocation>
        <location evidence="1">Cytoplasm</location>
    </subcellularLocation>
</comment>
<keyword evidence="8" id="KW-0810">Translation regulation</keyword>
<dbReference type="InterPro" id="IPR016024">
    <property type="entry name" value="ARM-type_fold"/>
</dbReference>
<name>A0ABQ8EJP4_BRANA</name>
<evidence type="ECO:0000313" key="14">
    <source>
        <dbReference type="Proteomes" id="UP000824890"/>
    </source>
</evidence>
<evidence type="ECO:0000256" key="8">
    <source>
        <dbReference type="ARBA" id="ARBA00022845"/>
    </source>
</evidence>
<sequence>MGETRRHSVDVPITRTLVALRRVRSLRDPCTNSMSKFASLLENVKWETASNNGISLQFVNNDGPVGLIPFQSYSIMEELEKGCDLHKVLNAEGDAGSTKPASSLSDYGSPMTSANHSYNDEDVDYANECNRGCGISSCWSKTPRYRGSSNQSSDVEDHHPLLSSNNESNAATPRSHETVTSRSLTQKYRPKSFDELVGQEVVAKRLLTTVLRGRVTSLYLFHGPRGTGKTSTSKIFAAALNCLSQAPHSTRRPCGLCSERTSYSEIDSVKLNRPSYLRSLIKTASLPPVSSRFNVFIIDECQLLCQEAWGALLNGLENVSQRSVFILVTSELEKLPRNVLSRSQKYHFSKVCDVEISRKLVKICVEEGIEFDQGAVDFIASRADGSLRDAEIMLDQLSLIGKRVTTSLAYKLIGVVSDDELLDLLDLALSSDTSNTVIRARELMRSKIDPMQLISQLANVIMDIIAGKCQESSSATRLGFLSRHSSEEEIQKLSNALKVLSDAEKHLRASKNQTTWLTVALLQLSNTEPSSFATNENEVCLKRQRNKDVDLSSTSSDYPGDVVKSETEECQEKNCKETVETVWKTVIELCCSDSLKRFLSKRGRLTSLIIDKGVAIAELEFYTPKHVTRAEKSWKTIADSFQSVLGCNVEIQMNLVISACSPPKSAKAVASLFFGLFSCSRRLLHRSYPTTTRTDYDYATKEQVVTNSLRSCQGNLLRARSVRSSANASSRMSSASDQGDANSALGDKIPEDDANVLCWRRTPLGKGEEETQNNKSSRLIGRVLPCTEARFLTDEQREMMKVATENAVNNPPAQRPHSSLLSEHMHKPSATAAGGKAYGGGSNAVKHRRSHAGKSVRAKKDGCGGKGTWGKLIDIDADYHIDRNDPNYDSGEEPFELVGATVSDPLDDYKKAVASIINEYFSTGDVDVAAADLIELGSSEYHPYFIKRLVSVSMDRHDKEKEMASVLLSSLYTDVINPSHIRDGFVLLLESADDFVVDIPDAVNVLALFLARAVVDDILPPAFLPRASKALPVSSKGYQVVQTAEKSYLSAAHHAELVERRWLDASFSDPSGESGRQEMEDEKLKRFKEEVVTIIHEYFNSDDIPELIRSLEDLGAPEYNPIFLKKLVTLALDRKNREKEMASVLLSSLHIEMFTTEDVADGFVMLLESAEDTALDILDASNELALFLARAVIDDVLAPYSLEEISSRLVPNSSGTETVKMARSLIFARHAGERLLRCWGGGTGWAVEDAKDKILNLLEEYESSGLVSEACKCIHELGMPFFNHEVVKKALVMAMEKKKDKIVVELLQESFGEGLITINQMTKGFTRVKDGLEDLALDIPNAKEKFSEYVEHAKKNGWVSSSFVTSLTEDAKLG</sequence>
<feature type="compositionally biased region" description="Low complexity" evidence="11">
    <location>
        <begin position="723"/>
        <end position="736"/>
    </location>
</feature>
<keyword evidence="7" id="KW-0067">ATP-binding</keyword>
<evidence type="ECO:0000256" key="7">
    <source>
        <dbReference type="ARBA" id="ARBA00022840"/>
    </source>
</evidence>
<evidence type="ECO:0000256" key="10">
    <source>
        <dbReference type="ARBA" id="ARBA00023242"/>
    </source>
</evidence>
<evidence type="ECO:0000259" key="12">
    <source>
        <dbReference type="PROSITE" id="PS51366"/>
    </source>
</evidence>
<feature type="compositionally biased region" description="Polar residues" evidence="11">
    <location>
        <begin position="162"/>
        <end position="173"/>
    </location>
</feature>
<dbReference type="InterPro" id="IPR012763">
    <property type="entry name" value="DNA_pol_III_sug/sutau_N"/>
</dbReference>
<dbReference type="InterPro" id="IPR027417">
    <property type="entry name" value="P-loop_NTPase"/>
</dbReference>
<dbReference type="PANTHER" id="PTHR12626:SF0">
    <property type="entry name" value="PROGRAMMED CELL DEATH PROTEIN 4"/>
    <property type="match status" value="1"/>
</dbReference>
<feature type="compositionally biased region" description="Basic residues" evidence="11">
    <location>
        <begin position="845"/>
        <end position="857"/>
    </location>
</feature>
<dbReference type="Pfam" id="PF23007">
    <property type="entry name" value="DnaA_N-like_STI"/>
    <property type="match status" value="1"/>
</dbReference>